<dbReference type="InterPro" id="IPR009091">
    <property type="entry name" value="RCC1/BLIP-II"/>
</dbReference>
<feature type="repeat" description="RCC1" evidence="2">
    <location>
        <begin position="457"/>
        <end position="510"/>
    </location>
</feature>
<dbReference type="SUPFAM" id="SSF50985">
    <property type="entry name" value="RCC1/BLIP-II"/>
    <property type="match status" value="1"/>
</dbReference>
<dbReference type="PANTHER" id="PTHR22895:SF0">
    <property type="entry name" value="ARMADILLO REPEAT-CONTAINING PROTEIN 6"/>
    <property type="match status" value="1"/>
</dbReference>
<evidence type="ECO:0000259" key="3">
    <source>
        <dbReference type="Pfam" id="PF00651"/>
    </source>
</evidence>
<protein>
    <submittedName>
        <fullName evidence="5">Protein aardvark</fullName>
    </submittedName>
</protein>
<dbReference type="Pfam" id="PF00415">
    <property type="entry name" value="RCC1"/>
    <property type="match status" value="1"/>
</dbReference>
<dbReference type="Pfam" id="PF00651">
    <property type="entry name" value="BTB"/>
    <property type="match status" value="1"/>
</dbReference>
<dbReference type="InterPro" id="IPR011989">
    <property type="entry name" value="ARM-like"/>
</dbReference>
<dbReference type="InterPro" id="IPR016024">
    <property type="entry name" value="ARM-type_fold"/>
</dbReference>
<dbReference type="SUPFAM" id="SSF48371">
    <property type="entry name" value="ARM repeat"/>
    <property type="match status" value="1"/>
</dbReference>
<dbReference type="InterPro" id="IPR055142">
    <property type="entry name" value="ZER1-like_C"/>
</dbReference>
<accession>A0A9Q0RE40</accession>
<proteinExistence type="predicted"/>
<keyword evidence="1" id="KW-0677">Repeat</keyword>
<dbReference type="InterPro" id="IPR000408">
    <property type="entry name" value="Reg_chr_condens"/>
</dbReference>
<dbReference type="Gene3D" id="2.130.10.30">
    <property type="entry name" value="Regulator of chromosome condensation 1/beta-lactamase-inhibitor protein II"/>
    <property type="match status" value="1"/>
</dbReference>
<evidence type="ECO:0000259" key="4">
    <source>
        <dbReference type="Pfam" id="PF22964"/>
    </source>
</evidence>
<reference evidence="5" key="1">
    <citation type="submission" date="2022-10" db="EMBL/GenBank/DDBJ databases">
        <title>Novel sulphate-reducing endosymbionts in the free-living metamonad Anaeramoeba.</title>
        <authorList>
            <person name="Jerlstrom-Hultqvist J."/>
            <person name="Cepicka I."/>
            <person name="Gallot-Lavallee L."/>
            <person name="Salas-Leiva D."/>
            <person name="Curtis B.A."/>
            <person name="Zahonova K."/>
            <person name="Pipaliya S."/>
            <person name="Dacks J."/>
            <person name="Roger A.J."/>
        </authorList>
    </citation>
    <scope>NUCLEOTIDE SEQUENCE</scope>
    <source>
        <strain evidence="5">BMAN</strain>
    </source>
</reference>
<dbReference type="EMBL" id="JAPDFW010000062">
    <property type="protein sequence ID" value="KAJ5076258.1"/>
    <property type="molecule type" value="Genomic_DNA"/>
</dbReference>
<comment type="caution">
    <text evidence="5">The sequence shown here is derived from an EMBL/GenBank/DDBJ whole genome shotgun (WGS) entry which is preliminary data.</text>
</comment>
<feature type="domain" description="BTB" evidence="3">
    <location>
        <begin position="727"/>
        <end position="820"/>
    </location>
</feature>
<evidence type="ECO:0000313" key="6">
    <source>
        <dbReference type="Proteomes" id="UP001149090"/>
    </source>
</evidence>
<evidence type="ECO:0000256" key="2">
    <source>
        <dbReference type="PROSITE-ProRule" id="PRU00235"/>
    </source>
</evidence>
<dbReference type="Gene3D" id="3.30.710.10">
    <property type="entry name" value="Potassium Channel Kv1.1, Chain A"/>
    <property type="match status" value="2"/>
</dbReference>
<dbReference type="Pfam" id="PF13540">
    <property type="entry name" value="RCC1_2"/>
    <property type="match status" value="1"/>
</dbReference>
<sequence>MNNFPNNQDIQENGCLALRNLTIEEKNRNKIVELKGIEIIIKSMNNFLNNQDIQKYGCLALANIAVGNEKNQNKISELKGIETIIKSINNFPNNFKIHQWGFLTLLNISDNNEENTNEISELKGIEIIIKSMNNFPKVSKIQEYGSKILFNCSFSNKENQMRIKELNGIETIKKAMNIFPNHKLIQKFGILIKFNLNPEDINQNELIIIKGFNEIEKMEESLSSSSTLEDPNFLSKIDILTKKINKMKKEKINKQKNDIWEFDMKMFPSNKHQQFQKIEMKLIEIENENENEYEYENENEFQIKQIVSSTRFKNFLYYNEQLFEESNQNSNKRKKIGIENIKKVSVGFDIETILTREGKVFAKGKRINLNLLNEYIEISELIKDRKEEIIEDIICGKDSVYLLSSKKNVYGIGSNEYGQLGINLPKKVEEPILMKQDIYKIFSGNCSNGVFLLNSKQELFSCGDNKYGQLGLGTKIFSNATSLIQIENIPKGKINDIQMGIFHSIMMIEEENGKRKLYSCGHHLYNGLGENEMMKEFKEIKANLIENDNIKEISVGKYHSLILTTQGKLIGFGQNENENQNQNLNPNEIILFQIKVPDLLLYDISSYHIFCGVENSFLYSAFFSSFTDDFLQLFKRKEFCDDIFTTKNGEIISAHKLILEFRIGSQIEEFRETITEKTIEEANQIFEIVYGNTKIESEELKNQIIEGFNIYIPMTESISEIYFEEKSKDLIILGKEKNITFDKLILIARSKLFRDKFLLMNEKEFKEYKEFKENIQISDKTIEIMKYWIYTNQIEEGTEINREVLQELNEANSYFQLNQSIPNLIDLANEIFNEMNEK</sequence>
<dbReference type="PRINTS" id="PR00633">
    <property type="entry name" value="RCCNDNSATION"/>
</dbReference>
<organism evidence="5 6">
    <name type="scientific">Anaeramoeba ignava</name>
    <name type="common">Anaerobic marine amoeba</name>
    <dbReference type="NCBI Taxonomy" id="1746090"/>
    <lineage>
        <taxon>Eukaryota</taxon>
        <taxon>Metamonada</taxon>
        <taxon>Anaeramoebidae</taxon>
        <taxon>Anaeramoeba</taxon>
    </lineage>
</organism>
<dbReference type="InterPro" id="IPR000210">
    <property type="entry name" value="BTB/POZ_dom"/>
</dbReference>
<keyword evidence="6" id="KW-1185">Reference proteome</keyword>
<feature type="domain" description="Protein zer-1 homolog-like C-terminal" evidence="4">
    <location>
        <begin position="1"/>
        <end position="142"/>
    </location>
</feature>
<dbReference type="PANTHER" id="PTHR22895">
    <property type="entry name" value="ARMADILLO REPEAT-CONTAINING PROTEIN 6"/>
    <property type="match status" value="1"/>
</dbReference>
<dbReference type="Pfam" id="PF22964">
    <property type="entry name" value="ZER1-like_2nd"/>
    <property type="match status" value="1"/>
</dbReference>
<dbReference type="Gene3D" id="1.25.10.10">
    <property type="entry name" value="Leucine-rich Repeat Variant"/>
    <property type="match status" value="1"/>
</dbReference>
<dbReference type="InterPro" id="IPR011333">
    <property type="entry name" value="SKP1/BTB/POZ_sf"/>
</dbReference>
<dbReference type="OrthoDB" id="10256179at2759"/>
<evidence type="ECO:0000256" key="1">
    <source>
        <dbReference type="ARBA" id="ARBA00022737"/>
    </source>
</evidence>
<dbReference type="AlphaFoldDB" id="A0A9Q0RE40"/>
<name>A0A9Q0RE40_ANAIG</name>
<gene>
    <name evidence="5" type="ORF">M0811_06537</name>
</gene>
<dbReference type="PROSITE" id="PS50012">
    <property type="entry name" value="RCC1_3"/>
    <property type="match status" value="2"/>
</dbReference>
<evidence type="ECO:0000313" key="5">
    <source>
        <dbReference type="EMBL" id="KAJ5076258.1"/>
    </source>
</evidence>
<dbReference type="Proteomes" id="UP001149090">
    <property type="component" value="Unassembled WGS sequence"/>
</dbReference>
<feature type="repeat" description="RCC1" evidence="2">
    <location>
        <begin position="515"/>
        <end position="566"/>
    </location>
</feature>